<evidence type="ECO:0000313" key="2">
    <source>
        <dbReference type="EMBL" id="GAA4875617.1"/>
    </source>
</evidence>
<feature type="region of interest" description="Disordered" evidence="1">
    <location>
        <begin position="18"/>
        <end position="37"/>
    </location>
</feature>
<dbReference type="EMBL" id="BAABIS010000001">
    <property type="protein sequence ID" value="GAA4875617.1"/>
    <property type="molecule type" value="Genomic_DNA"/>
</dbReference>
<organism evidence="2 3">
    <name type="scientific">Kitasatospora terrestris</name>
    <dbReference type="NCBI Taxonomy" id="258051"/>
    <lineage>
        <taxon>Bacteria</taxon>
        <taxon>Bacillati</taxon>
        <taxon>Actinomycetota</taxon>
        <taxon>Actinomycetes</taxon>
        <taxon>Kitasatosporales</taxon>
        <taxon>Streptomycetaceae</taxon>
        <taxon>Kitasatospora</taxon>
    </lineage>
</organism>
<evidence type="ECO:0000256" key="1">
    <source>
        <dbReference type="SAM" id="MobiDB-lite"/>
    </source>
</evidence>
<reference evidence="3" key="1">
    <citation type="journal article" date="2019" name="Int. J. Syst. Evol. Microbiol.">
        <title>The Global Catalogue of Microorganisms (GCM) 10K type strain sequencing project: providing services to taxonomists for standard genome sequencing and annotation.</title>
        <authorList>
            <consortium name="The Broad Institute Genomics Platform"/>
            <consortium name="The Broad Institute Genome Sequencing Center for Infectious Disease"/>
            <person name="Wu L."/>
            <person name="Ma J."/>
        </authorList>
    </citation>
    <scope>NUCLEOTIDE SEQUENCE [LARGE SCALE GENOMIC DNA]</scope>
    <source>
        <strain evidence="3">JCM 13006</strain>
    </source>
</reference>
<gene>
    <name evidence="2" type="ORF">GCM10023235_63780</name>
</gene>
<keyword evidence="3" id="KW-1185">Reference proteome</keyword>
<sequence>MSEYLRGVVQVTCRPGWTHAEAPRLNGDPQDRGRPGPAATLLTGCAARVDSRTAAPWRPSLGLDWSARGAITILREPSPGGKQPFLSGFDLIDSGMPFGVLRVDDGSPGRRRAAYEQAHRG</sequence>
<accession>A0ABP9EFQ0</accession>
<dbReference type="Proteomes" id="UP001501752">
    <property type="component" value="Unassembled WGS sequence"/>
</dbReference>
<feature type="region of interest" description="Disordered" evidence="1">
    <location>
        <begin position="102"/>
        <end position="121"/>
    </location>
</feature>
<name>A0ABP9EFQ0_9ACTN</name>
<protein>
    <submittedName>
        <fullName evidence="2">Uncharacterized protein</fullName>
    </submittedName>
</protein>
<proteinExistence type="predicted"/>
<comment type="caution">
    <text evidence="2">The sequence shown here is derived from an EMBL/GenBank/DDBJ whole genome shotgun (WGS) entry which is preliminary data.</text>
</comment>
<evidence type="ECO:0000313" key="3">
    <source>
        <dbReference type="Proteomes" id="UP001501752"/>
    </source>
</evidence>